<feature type="region of interest" description="Disordered" evidence="1">
    <location>
        <begin position="1"/>
        <end position="21"/>
    </location>
</feature>
<reference evidence="2 3" key="1">
    <citation type="journal article" date="2023" name="Sci. Data">
        <title>Genome assembly of the Korean intertidal mud-creeper Batillaria attramentaria.</title>
        <authorList>
            <person name="Patra A.K."/>
            <person name="Ho P.T."/>
            <person name="Jun S."/>
            <person name="Lee S.J."/>
            <person name="Kim Y."/>
            <person name="Won Y.J."/>
        </authorList>
    </citation>
    <scope>NUCLEOTIDE SEQUENCE [LARGE SCALE GENOMIC DNA]</scope>
    <source>
        <strain evidence="2">Wonlab-2016</strain>
    </source>
</reference>
<comment type="caution">
    <text evidence="2">The sequence shown here is derived from an EMBL/GenBank/DDBJ whole genome shotgun (WGS) entry which is preliminary data.</text>
</comment>
<dbReference type="EMBL" id="JACVVK020000410">
    <property type="protein sequence ID" value="KAK7475302.1"/>
    <property type="molecule type" value="Genomic_DNA"/>
</dbReference>
<evidence type="ECO:0000256" key="1">
    <source>
        <dbReference type="SAM" id="MobiDB-lite"/>
    </source>
</evidence>
<gene>
    <name evidence="2" type="ORF">BaRGS_00033449</name>
</gene>
<proteinExistence type="predicted"/>
<feature type="region of interest" description="Disordered" evidence="1">
    <location>
        <begin position="74"/>
        <end position="103"/>
    </location>
</feature>
<organism evidence="2 3">
    <name type="scientific">Batillaria attramentaria</name>
    <dbReference type="NCBI Taxonomy" id="370345"/>
    <lineage>
        <taxon>Eukaryota</taxon>
        <taxon>Metazoa</taxon>
        <taxon>Spiralia</taxon>
        <taxon>Lophotrochozoa</taxon>
        <taxon>Mollusca</taxon>
        <taxon>Gastropoda</taxon>
        <taxon>Caenogastropoda</taxon>
        <taxon>Sorbeoconcha</taxon>
        <taxon>Cerithioidea</taxon>
        <taxon>Batillariidae</taxon>
        <taxon>Batillaria</taxon>
    </lineage>
</organism>
<sequence length="302" mass="33717">MYVKLPAKSNKDDSREKGTTGRKRIRLTVALRYCGLSLKNVLMVKSADEGTPVDSMSSPASTASLTSGVLPRLTSLEAPSKQSSSSEKPPRKRDRNGFSSTRSPDNTCQEFIVFNICTGHTHKGFIDSDIHTEFTLLTVSACNVICARCGYVSRMTVVDRMWPESALRYTSHPAAEIPLFDREVNGNNLYTCRPPHTVPETWRCDMMSNPRSRADREATLRQSEVWKELLVVAGLYFGGPPWNVAQIIVPAKFPPSLLKKVSPFREDLAHLISTAFLWQWGGTRAAPSRTQRSLVISMKHPF</sequence>
<accession>A0ABD0JK55</accession>
<evidence type="ECO:0000313" key="2">
    <source>
        <dbReference type="EMBL" id="KAK7475302.1"/>
    </source>
</evidence>
<dbReference type="AlphaFoldDB" id="A0ABD0JK55"/>
<dbReference type="Proteomes" id="UP001519460">
    <property type="component" value="Unassembled WGS sequence"/>
</dbReference>
<evidence type="ECO:0000313" key="3">
    <source>
        <dbReference type="Proteomes" id="UP001519460"/>
    </source>
</evidence>
<feature type="compositionally biased region" description="Basic and acidic residues" evidence="1">
    <location>
        <begin position="9"/>
        <end position="19"/>
    </location>
</feature>
<name>A0ABD0JK55_9CAEN</name>
<protein>
    <submittedName>
        <fullName evidence="2">Uncharacterized protein</fullName>
    </submittedName>
</protein>
<keyword evidence="3" id="KW-1185">Reference proteome</keyword>